<accession>A0A1Y1ISC7</accession>
<evidence type="ECO:0000313" key="3">
    <source>
        <dbReference type="EMBL" id="GAQ93593.1"/>
    </source>
</evidence>
<dbReference type="STRING" id="105231.A0A1Y1ISC7"/>
<dbReference type="AlphaFoldDB" id="A0A1Y1ISC7"/>
<evidence type="ECO:0000313" key="4">
    <source>
        <dbReference type="Proteomes" id="UP000054558"/>
    </source>
</evidence>
<dbReference type="Gene3D" id="3.30.70.1820">
    <property type="entry name" value="L1 transposable element, RRM domain"/>
    <property type="match status" value="1"/>
</dbReference>
<dbReference type="InterPro" id="IPR036691">
    <property type="entry name" value="Endo/exonu/phosph_ase_sf"/>
</dbReference>
<dbReference type="EMBL" id="DF238637">
    <property type="protein sequence ID" value="GAQ93593.1"/>
    <property type="molecule type" value="Genomic_DNA"/>
</dbReference>
<proteinExistence type="predicted"/>
<keyword evidence="4" id="KW-1185">Reference proteome</keyword>
<dbReference type="Proteomes" id="UP000054558">
    <property type="component" value="Unassembled WGS sequence"/>
</dbReference>
<sequence length="748" mass="82254">MMEMKSRFEEESGAQKTEIAALKKQLNKAEEEIAKLRGDAAALGKSVGEFGSIVKEKAFPNPEPQITAAKVVEEVKRTVSQVVDEQVWETVERKSRVRSIRITGLEETPGEDPNCVKDKVIALFRDRMKIANAADLVETAARVGQKKQADGHPRTVLVKVLSEQGKRRILMAKPRLRGLQVGVDEDRTPRQQAEHFRLVKLMKDARAEKKHARIVGGRLFVNGVLDLFLCLAYLPPDGSTWYQQIGTSIEEIFEQVTQDAAVAMSLGEVLLAGDLNARTSSFCDWLDMGDIELFAGVSDVESSGELEFTPPRASEDKVVNRAGRLLLEFCKAADCRILNGRVQGDEAGSATCFPAGGGSSLVDVFVASASLAQQADKLVVSDALPDSDHRMVTLGLRVGDQLLQEKKARTKADASLTGPKFSKVKEEGIPVFKAMLANSTELQALAENLEAMGPGEAATVLENAIRSAGLCAFPSPSSRKEFATRSPIWFDGECKAVRKRFLDALKAGGASHLSSQLKKEYRKIVRRKKRAFNKYRAAKLEDQMQNSPASFWKQFQKRAQGLGREHEAGLLKHCQSLYSQSETGLASAGVQQREKRRARQGGRAEESLEVAITEAEVKTALRSLKNGKSPDLGGFTAELLKAGEDHLLQVLTGTFNRVFDEGVFPDSWNEGALVAIFKKGDPADYGNYRTVTVGPVLGKLYAAVVNRRLTEWAEKEQVRARGQAGFRKGFRGADHMLALRVLTERWGR</sequence>
<dbReference type="SUPFAM" id="SSF56219">
    <property type="entry name" value="DNase I-like"/>
    <property type="match status" value="1"/>
</dbReference>
<feature type="coiled-coil region" evidence="1">
    <location>
        <begin position="12"/>
        <end position="46"/>
    </location>
</feature>
<evidence type="ECO:0008006" key="5">
    <source>
        <dbReference type="Google" id="ProtNLM"/>
    </source>
</evidence>
<evidence type="ECO:0000256" key="1">
    <source>
        <dbReference type="SAM" id="Coils"/>
    </source>
</evidence>
<feature type="region of interest" description="Disordered" evidence="2">
    <location>
        <begin position="585"/>
        <end position="605"/>
    </location>
</feature>
<evidence type="ECO:0000256" key="2">
    <source>
        <dbReference type="SAM" id="MobiDB-lite"/>
    </source>
</evidence>
<protein>
    <recommendedName>
        <fullName evidence="5">Reverse transcriptase domain-containing protein</fullName>
    </recommendedName>
</protein>
<dbReference type="Gene3D" id="3.60.10.10">
    <property type="entry name" value="Endonuclease/exonuclease/phosphatase"/>
    <property type="match status" value="1"/>
</dbReference>
<dbReference type="OMA" id="DIRTEYC"/>
<name>A0A1Y1ISC7_KLENI</name>
<organism evidence="3 4">
    <name type="scientific">Klebsormidium nitens</name>
    <name type="common">Green alga</name>
    <name type="synonym">Ulothrix nitens</name>
    <dbReference type="NCBI Taxonomy" id="105231"/>
    <lineage>
        <taxon>Eukaryota</taxon>
        <taxon>Viridiplantae</taxon>
        <taxon>Streptophyta</taxon>
        <taxon>Klebsormidiophyceae</taxon>
        <taxon>Klebsormidiales</taxon>
        <taxon>Klebsormidiaceae</taxon>
        <taxon>Klebsormidium</taxon>
    </lineage>
</organism>
<gene>
    <name evidence="3" type="ORF">KFL_016880010</name>
</gene>
<keyword evidence="1" id="KW-0175">Coiled coil</keyword>
<reference evidence="3 4" key="1">
    <citation type="journal article" date="2014" name="Nat. Commun.">
        <title>Klebsormidium flaccidum genome reveals primary factors for plant terrestrial adaptation.</title>
        <authorList>
            <person name="Hori K."/>
            <person name="Maruyama F."/>
            <person name="Fujisawa T."/>
            <person name="Togashi T."/>
            <person name="Yamamoto N."/>
            <person name="Seo M."/>
            <person name="Sato S."/>
            <person name="Yamada T."/>
            <person name="Mori H."/>
            <person name="Tajima N."/>
            <person name="Moriyama T."/>
            <person name="Ikeuchi M."/>
            <person name="Watanabe M."/>
            <person name="Wada H."/>
            <person name="Kobayashi K."/>
            <person name="Saito M."/>
            <person name="Masuda T."/>
            <person name="Sasaki-Sekimoto Y."/>
            <person name="Mashiguchi K."/>
            <person name="Awai K."/>
            <person name="Shimojima M."/>
            <person name="Masuda S."/>
            <person name="Iwai M."/>
            <person name="Nobusawa T."/>
            <person name="Narise T."/>
            <person name="Kondo S."/>
            <person name="Saito H."/>
            <person name="Sato R."/>
            <person name="Murakawa M."/>
            <person name="Ihara Y."/>
            <person name="Oshima-Yamada Y."/>
            <person name="Ohtaka K."/>
            <person name="Satoh M."/>
            <person name="Sonobe K."/>
            <person name="Ishii M."/>
            <person name="Ohtani R."/>
            <person name="Kanamori-Sato M."/>
            <person name="Honoki R."/>
            <person name="Miyazaki D."/>
            <person name="Mochizuki H."/>
            <person name="Umetsu J."/>
            <person name="Higashi K."/>
            <person name="Shibata D."/>
            <person name="Kamiya Y."/>
            <person name="Sato N."/>
            <person name="Nakamura Y."/>
            <person name="Tabata S."/>
            <person name="Ida S."/>
            <person name="Kurokawa K."/>
            <person name="Ohta H."/>
        </authorList>
    </citation>
    <scope>NUCLEOTIDE SEQUENCE [LARGE SCALE GENOMIC DNA]</scope>
    <source>
        <strain evidence="3 4">NIES-2285</strain>
    </source>
</reference>
<dbReference type="OrthoDB" id="6779620at2759"/>
<feature type="non-terminal residue" evidence="3">
    <location>
        <position position="748"/>
    </location>
</feature>
<dbReference type="PANTHER" id="PTHR19446">
    <property type="entry name" value="REVERSE TRANSCRIPTASES"/>
    <property type="match status" value="1"/>
</dbReference>